<dbReference type="InterPro" id="IPR000792">
    <property type="entry name" value="Tscrpt_reg_LuxR_C"/>
</dbReference>
<dbReference type="PANTHER" id="PTHR47691">
    <property type="entry name" value="REGULATOR-RELATED"/>
    <property type="match status" value="1"/>
</dbReference>
<proteinExistence type="predicted"/>
<dbReference type="SMART" id="SM00421">
    <property type="entry name" value="HTH_LUXR"/>
    <property type="match status" value="1"/>
</dbReference>
<accession>A0A5S4G686</accession>
<evidence type="ECO:0000313" key="3">
    <source>
        <dbReference type="Proteomes" id="UP000306628"/>
    </source>
</evidence>
<dbReference type="GO" id="GO:0006355">
    <property type="term" value="P:regulation of DNA-templated transcription"/>
    <property type="evidence" value="ECO:0007669"/>
    <property type="project" value="InterPro"/>
</dbReference>
<dbReference type="SUPFAM" id="SSF46894">
    <property type="entry name" value="C-terminal effector domain of the bipartite response regulators"/>
    <property type="match status" value="1"/>
</dbReference>
<dbReference type="EMBL" id="VCKX01000144">
    <property type="protein sequence ID" value="TMR28359.1"/>
    <property type="molecule type" value="Genomic_DNA"/>
</dbReference>
<dbReference type="InterPro" id="IPR036388">
    <property type="entry name" value="WH-like_DNA-bd_sf"/>
</dbReference>
<dbReference type="AlphaFoldDB" id="A0A5S4G686"/>
<dbReference type="Pfam" id="PF00196">
    <property type="entry name" value="GerE"/>
    <property type="match status" value="1"/>
</dbReference>
<dbReference type="InterPro" id="IPR027417">
    <property type="entry name" value="P-loop_NTPase"/>
</dbReference>
<dbReference type="PANTHER" id="PTHR47691:SF3">
    <property type="entry name" value="HTH-TYPE TRANSCRIPTIONAL REGULATOR RV0890C-RELATED"/>
    <property type="match status" value="1"/>
</dbReference>
<evidence type="ECO:0000313" key="2">
    <source>
        <dbReference type="EMBL" id="TMR28359.1"/>
    </source>
</evidence>
<dbReference type="OrthoDB" id="3194665at2"/>
<feature type="domain" description="HTH luxR-type" evidence="1">
    <location>
        <begin position="724"/>
        <end position="789"/>
    </location>
</feature>
<dbReference type="Gene3D" id="3.40.50.300">
    <property type="entry name" value="P-loop containing nucleotide triphosphate hydrolases"/>
    <property type="match status" value="1"/>
</dbReference>
<reference evidence="2 3" key="1">
    <citation type="submission" date="2019-05" db="EMBL/GenBank/DDBJ databases">
        <title>Draft genome sequence of Nonomuraea zeae DSM 100528.</title>
        <authorList>
            <person name="Saricaoglu S."/>
            <person name="Isik K."/>
        </authorList>
    </citation>
    <scope>NUCLEOTIDE SEQUENCE [LARGE SCALE GENOMIC DNA]</scope>
    <source>
        <strain evidence="2 3">DSM 100528</strain>
    </source>
</reference>
<dbReference type="GO" id="GO:0043531">
    <property type="term" value="F:ADP binding"/>
    <property type="evidence" value="ECO:0007669"/>
    <property type="project" value="InterPro"/>
</dbReference>
<dbReference type="PRINTS" id="PR00038">
    <property type="entry name" value="HTHLUXR"/>
</dbReference>
<protein>
    <submittedName>
        <fullName evidence="2">LuxR family transcriptional regulator</fullName>
    </submittedName>
</protein>
<comment type="caution">
    <text evidence="2">The sequence shown here is derived from an EMBL/GenBank/DDBJ whole genome shotgun (WGS) entry which is preliminary data.</text>
</comment>
<gene>
    <name evidence="2" type="ORF">ETD85_36060</name>
</gene>
<evidence type="ECO:0000259" key="1">
    <source>
        <dbReference type="PROSITE" id="PS50043"/>
    </source>
</evidence>
<dbReference type="InterPro" id="IPR002182">
    <property type="entry name" value="NB-ARC"/>
</dbReference>
<sequence length="796" mass="87071">MQAVSLTMVRTASPQKKGNLPAGVAAIIGRNREVSEAKRLLTGTRLLTLTGVAGVGKTRLALKIGREVDRSFPDGVWLADVRSLRDGRLLAGIIAAALGLRDRSAHRPEQLLAQFLGDKRALLILDNCEHLVHACATLAAMLLDRAPGLRILATSRQSLGLGYEATLVVSPFDVPEEAEGVDVTRYEAVRLFAEQALMSNSAFRLDEHNRDAVAKLCRRLEGIPLALELAAAWARVLGAQEICERLNDRYRFLTRSIRATEPTHRTLLAAVDWSFGLCDPREQLLWARASVFPAPFEADAAMAVAKGGQLTGEEVVDALAGLTGKSVLICDTRDGRTRYSMLETIREYGAAKLAASGEEEHARRLHRDHYRQVSDAAAAGWCSAEQVAWIRRIGQEWPHIRAALEFCLTRDGELEQGLSMASELFEYWISYGAHSELRRWLDRALEKDETSDVNAAFALVVNARTALLQGDDVAARRLMDACMDAYTDRARAGGDERLRGFVDNLAGLSAFLQGDLGTAVARLRAALDRYAETRPDEVGPLEGNNIFLTSLWLSMAAAFHQELDSADLARSCREMAEAKGASILRAWGMYASGLDKLLVAGDAKAASVFFLDSLRLQQDTGDRWLPAWGVEALAWASATEERSMPRAAALMGIAHAFRRAIGMTMPGLVPLAHAHDTWEARLRDKLGGQAYQEAFDRYAALDVDEAFAYVLGHAEPSSLQRGGASDATSMLTRRELQVAGLIAEGCSNKEIASRLTVSQRTAEAHVDHILGKLSFHSRTQISAWYQAEIEGAPRPL</sequence>
<dbReference type="PRINTS" id="PR00364">
    <property type="entry name" value="DISEASERSIST"/>
</dbReference>
<organism evidence="2 3">
    <name type="scientific">Nonomuraea zeae</name>
    <dbReference type="NCBI Taxonomy" id="1642303"/>
    <lineage>
        <taxon>Bacteria</taxon>
        <taxon>Bacillati</taxon>
        <taxon>Actinomycetota</taxon>
        <taxon>Actinomycetes</taxon>
        <taxon>Streptosporangiales</taxon>
        <taxon>Streptosporangiaceae</taxon>
        <taxon>Nonomuraea</taxon>
    </lineage>
</organism>
<dbReference type="PROSITE" id="PS50043">
    <property type="entry name" value="HTH_LUXR_2"/>
    <property type="match status" value="1"/>
</dbReference>
<dbReference type="GO" id="GO:0003677">
    <property type="term" value="F:DNA binding"/>
    <property type="evidence" value="ECO:0007669"/>
    <property type="project" value="InterPro"/>
</dbReference>
<dbReference type="Proteomes" id="UP000306628">
    <property type="component" value="Unassembled WGS sequence"/>
</dbReference>
<dbReference type="InterPro" id="IPR016032">
    <property type="entry name" value="Sig_transdc_resp-reg_C-effctor"/>
</dbReference>
<keyword evidence="3" id="KW-1185">Reference proteome</keyword>
<dbReference type="SUPFAM" id="SSF52540">
    <property type="entry name" value="P-loop containing nucleoside triphosphate hydrolases"/>
    <property type="match status" value="1"/>
</dbReference>
<dbReference type="CDD" id="cd06170">
    <property type="entry name" value="LuxR_C_like"/>
    <property type="match status" value="1"/>
</dbReference>
<name>A0A5S4G686_9ACTN</name>
<dbReference type="Gene3D" id="1.10.10.10">
    <property type="entry name" value="Winged helix-like DNA-binding domain superfamily/Winged helix DNA-binding domain"/>
    <property type="match status" value="1"/>
</dbReference>
<dbReference type="Pfam" id="PF00931">
    <property type="entry name" value="NB-ARC"/>
    <property type="match status" value="1"/>
</dbReference>